<comment type="catalytic activity">
    <reaction evidence="6">
        <text>L-tryptophan + O2 = indole-3-acetamide + CO2 + H2O</text>
        <dbReference type="Rhea" id="RHEA:16165"/>
        <dbReference type="ChEBI" id="CHEBI:15377"/>
        <dbReference type="ChEBI" id="CHEBI:15379"/>
        <dbReference type="ChEBI" id="CHEBI:16031"/>
        <dbReference type="ChEBI" id="CHEBI:16526"/>
        <dbReference type="ChEBI" id="CHEBI:57912"/>
        <dbReference type="EC" id="1.13.12.3"/>
    </reaction>
</comment>
<reference evidence="8 9" key="1">
    <citation type="submission" date="2013-11" db="EMBL/GenBank/DDBJ databases">
        <title>Genomic analysis of Pelistega sp. HM-7.</title>
        <authorList>
            <person name="Kumbhare S.V."/>
            <person name="Shetty S.A."/>
            <person name="Sharma O."/>
            <person name="Dhotre D.P."/>
        </authorList>
    </citation>
    <scope>NUCLEOTIDE SEQUENCE [LARGE SCALE GENOMIC DNA]</scope>
    <source>
        <strain evidence="8 9">HM-7</strain>
    </source>
</reference>
<dbReference type="AlphaFoldDB" id="V8FU36"/>
<evidence type="ECO:0000256" key="3">
    <source>
        <dbReference type="ARBA" id="ARBA00012535"/>
    </source>
</evidence>
<dbReference type="GO" id="GO:0009063">
    <property type="term" value="P:amino acid catabolic process"/>
    <property type="evidence" value="ECO:0007669"/>
    <property type="project" value="TreeGrafter"/>
</dbReference>
<dbReference type="SUPFAM" id="SSF54373">
    <property type="entry name" value="FAD-linked reductases, C-terminal domain"/>
    <property type="match status" value="1"/>
</dbReference>
<dbReference type="GO" id="GO:0001716">
    <property type="term" value="F:L-amino-acid oxidase activity"/>
    <property type="evidence" value="ECO:0007669"/>
    <property type="project" value="TreeGrafter"/>
</dbReference>
<accession>V8FU36</accession>
<organism evidence="8 9">
    <name type="scientific">Pelistega indica</name>
    <dbReference type="NCBI Taxonomy" id="1414851"/>
    <lineage>
        <taxon>Bacteria</taxon>
        <taxon>Pseudomonadati</taxon>
        <taxon>Pseudomonadota</taxon>
        <taxon>Betaproteobacteria</taxon>
        <taxon>Burkholderiales</taxon>
        <taxon>Alcaligenaceae</taxon>
        <taxon>Pelistega</taxon>
    </lineage>
</organism>
<evidence type="ECO:0000313" key="8">
    <source>
        <dbReference type="EMBL" id="ETD67223.1"/>
    </source>
</evidence>
<gene>
    <name evidence="8" type="ORF">V757_11595</name>
</gene>
<evidence type="ECO:0000259" key="7">
    <source>
        <dbReference type="Pfam" id="PF01593"/>
    </source>
</evidence>
<dbReference type="SUPFAM" id="SSF51905">
    <property type="entry name" value="FAD/NAD(P)-binding domain"/>
    <property type="match status" value="1"/>
</dbReference>
<comment type="pathway">
    <text evidence="1">Plant hormone metabolism; auxin biosynthesis.</text>
</comment>
<dbReference type="PROSITE" id="PS51318">
    <property type="entry name" value="TAT"/>
    <property type="match status" value="1"/>
</dbReference>
<dbReference type="EC" id="1.13.12.3" evidence="3"/>
<comment type="caution">
    <text evidence="8">The sequence shown here is derived from an EMBL/GenBank/DDBJ whole genome shotgun (WGS) entry which is preliminary data.</text>
</comment>
<dbReference type="EMBL" id="AYSV01000125">
    <property type="protein sequence ID" value="ETD67223.1"/>
    <property type="molecule type" value="Genomic_DNA"/>
</dbReference>
<dbReference type="Pfam" id="PF01593">
    <property type="entry name" value="Amino_oxidase"/>
    <property type="match status" value="1"/>
</dbReference>
<dbReference type="PANTHER" id="PTHR10742">
    <property type="entry name" value="FLAVIN MONOAMINE OXIDASE"/>
    <property type="match status" value="1"/>
</dbReference>
<name>V8FU36_9BURK</name>
<dbReference type="InterPro" id="IPR002937">
    <property type="entry name" value="Amino_oxidase"/>
</dbReference>
<sequence>MSNIIPNISRRKLLAMIGYTAGSAAMYQAMTSLGFAAESHYTGPIKLEGNGNGKKIIILGAGIAGMVSALELRNAGYQVKILEYQNRSGGRNISVYRGKEYTEINGTKQLCRFDSGLYFNPGPWRIPYNHYGILEYCKRLNVKMIPFIQLNFNSYLHNTNAFNGKPQRYREIINDYKGGLSELLSKSINQNALDLNFSKEDKEKLLDSLKSFGVLNDKFDYVTSLETSAYRGYKKHPGGGLSALPEASEIIPLNEIVKSDLWKNMNIHFFDEFQHTMFEPEGGMGKIGEAFGRELGNIIQYNAQVVEIKQDDTGVTIFYKDNQAGGQLKQERAEWCVNTTPLSVLSQIPMNVGKPMQDAINSVPYASSVKIAGQYKRRFWEEDEHIYGGISYTNLPITQIAYPNHGYFSSGKGILLNAYMFGPKALEFTAMEPEERVAKAIELGAQIHPQIKEEFENGFSWAWSRQPWILGCYGAWTEEKRKQHYENLCQIDGRIVLAGEHASYIPAWQEGAVTSAIDAITRLHKKVQSL</sequence>
<evidence type="ECO:0000256" key="1">
    <source>
        <dbReference type="ARBA" id="ARBA00004814"/>
    </source>
</evidence>
<keyword evidence="5" id="KW-0073">Auxin biosynthesis</keyword>
<feature type="domain" description="Amine oxidase" evidence="7">
    <location>
        <begin position="63"/>
        <end position="519"/>
    </location>
</feature>
<dbReference type="PANTHER" id="PTHR10742:SF342">
    <property type="entry name" value="AMINE OXIDASE"/>
    <property type="match status" value="1"/>
</dbReference>
<evidence type="ECO:0000313" key="9">
    <source>
        <dbReference type="Proteomes" id="UP000018766"/>
    </source>
</evidence>
<dbReference type="GO" id="GO:0009851">
    <property type="term" value="P:auxin biosynthetic process"/>
    <property type="evidence" value="ECO:0007669"/>
    <property type="project" value="UniProtKB-KW"/>
</dbReference>
<dbReference type="Gene3D" id="3.90.660.10">
    <property type="match status" value="1"/>
</dbReference>
<evidence type="ECO:0000256" key="2">
    <source>
        <dbReference type="ARBA" id="ARBA00005833"/>
    </source>
</evidence>
<evidence type="ECO:0000256" key="5">
    <source>
        <dbReference type="ARBA" id="ARBA00023070"/>
    </source>
</evidence>
<proteinExistence type="inferred from homology"/>
<evidence type="ECO:0000256" key="6">
    <source>
        <dbReference type="ARBA" id="ARBA00047321"/>
    </source>
</evidence>
<dbReference type="Gene3D" id="3.50.50.60">
    <property type="entry name" value="FAD/NAD(P)-binding domain"/>
    <property type="match status" value="1"/>
</dbReference>
<dbReference type="GO" id="GO:0050361">
    <property type="term" value="F:tryptophan 2-monooxygenase activity"/>
    <property type="evidence" value="ECO:0007669"/>
    <property type="project" value="UniProtKB-EC"/>
</dbReference>
<dbReference type="InterPro" id="IPR050281">
    <property type="entry name" value="Flavin_monoamine_oxidase"/>
</dbReference>
<dbReference type="PATRIC" id="fig|1414851.3.peg.2416"/>
<dbReference type="RefSeq" id="WP_023952982.1">
    <property type="nucleotide sequence ID" value="NZ_AYSV01000125.1"/>
</dbReference>
<dbReference type="InterPro" id="IPR036188">
    <property type="entry name" value="FAD/NAD-bd_sf"/>
</dbReference>
<dbReference type="Gene3D" id="1.20.1440.240">
    <property type="match status" value="1"/>
</dbReference>
<evidence type="ECO:0000256" key="4">
    <source>
        <dbReference type="ARBA" id="ARBA00017871"/>
    </source>
</evidence>
<protein>
    <recommendedName>
        <fullName evidence="4">Tryptophan 2-monooxygenase</fullName>
        <ecNumber evidence="3">1.13.12.3</ecNumber>
    </recommendedName>
</protein>
<dbReference type="Proteomes" id="UP000018766">
    <property type="component" value="Unassembled WGS sequence"/>
</dbReference>
<dbReference type="OrthoDB" id="337830at2"/>
<dbReference type="InterPro" id="IPR006311">
    <property type="entry name" value="TAT_signal"/>
</dbReference>
<keyword evidence="9" id="KW-1185">Reference proteome</keyword>
<comment type="similarity">
    <text evidence="2">Belongs to the tryptophan 2-monooxygenase family.</text>
</comment>